<dbReference type="PANTHER" id="PTHR33375:SF1">
    <property type="entry name" value="CHROMOSOME-PARTITIONING PROTEIN PARB-RELATED"/>
    <property type="match status" value="1"/>
</dbReference>
<dbReference type="InterPro" id="IPR050336">
    <property type="entry name" value="Chromosome_partition/occlusion"/>
</dbReference>
<sequence length="225" mass="24234">MQIQYLPPGALQANPWNTNKLDPAAEGKLENSILEFEDLGGLYKPIICRELPDGSLQILGGEHRTRAAERLGIAKVPVINLGPVSDLRAKALGLADNGQYGQDDAAGLATLLEELRLDENLLAILPYSDSDLAGIFASVAIDLDAIGMGESDEPDHGLPDPDTLPPRPTITHELMRFKVPVEDRDRVEKLIQSVIKDKGLKTEQDSLIAAGMALVEICNAAKGQL</sequence>
<feature type="domain" description="ParB-like N-terminal" evidence="1">
    <location>
        <begin position="4"/>
        <end position="98"/>
    </location>
</feature>
<dbReference type="GO" id="GO:0045881">
    <property type="term" value="P:positive regulation of sporulation resulting in formation of a cellular spore"/>
    <property type="evidence" value="ECO:0007669"/>
    <property type="project" value="TreeGrafter"/>
</dbReference>
<dbReference type="Gene3D" id="3.90.1530.10">
    <property type="entry name" value="Conserved hypothetical protein from pyrococcus furiosus pfu- 392566-001, ParB domain"/>
    <property type="match status" value="1"/>
</dbReference>
<protein>
    <submittedName>
        <fullName evidence="2">Chromosome partitioning protein ParB</fullName>
    </submittedName>
</protein>
<dbReference type="InterPro" id="IPR003115">
    <property type="entry name" value="ParB_N"/>
</dbReference>
<reference evidence="2 3" key="1">
    <citation type="submission" date="2019-10" db="EMBL/GenBank/DDBJ databases">
        <title>Complete genome sequence of Variovorax paradoxus 5C-2.</title>
        <authorList>
            <person name="Gogoleva N.E."/>
            <person name="Balkin A.S."/>
        </authorList>
    </citation>
    <scope>NUCLEOTIDE SEQUENCE [LARGE SCALE GENOMIC DNA]</scope>
    <source>
        <strain evidence="2 3">5C-2</strain>
    </source>
</reference>
<organism evidence="2 3">
    <name type="scientific">Variovorax paradoxus</name>
    <dbReference type="NCBI Taxonomy" id="34073"/>
    <lineage>
        <taxon>Bacteria</taxon>
        <taxon>Pseudomonadati</taxon>
        <taxon>Pseudomonadota</taxon>
        <taxon>Betaproteobacteria</taxon>
        <taxon>Burkholderiales</taxon>
        <taxon>Comamonadaceae</taxon>
        <taxon>Variovorax</taxon>
    </lineage>
</organism>
<name>A0A5Q0MDQ7_VARPD</name>
<dbReference type="InterPro" id="IPR036086">
    <property type="entry name" value="ParB/Sulfiredoxin_sf"/>
</dbReference>
<evidence type="ECO:0000313" key="2">
    <source>
        <dbReference type="EMBL" id="QFZ87646.1"/>
    </source>
</evidence>
<evidence type="ECO:0000313" key="3">
    <source>
        <dbReference type="Proteomes" id="UP000326780"/>
    </source>
</evidence>
<dbReference type="SMART" id="SM00470">
    <property type="entry name" value="ParB"/>
    <property type="match status" value="1"/>
</dbReference>
<dbReference type="Pfam" id="PF02195">
    <property type="entry name" value="ParB_N"/>
    <property type="match status" value="1"/>
</dbReference>
<dbReference type="GO" id="GO:0005694">
    <property type="term" value="C:chromosome"/>
    <property type="evidence" value="ECO:0007669"/>
    <property type="project" value="TreeGrafter"/>
</dbReference>
<proteinExistence type="predicted"/>
<dbReference type="AlphaFoldDB" id="A0A5Q0MDQ7"/>
<gene>
    <name evidence="2" type="ORF">GFK26_18415</name>
</gene>
<dbReference type="PANTHER" id="PTHR33375">
    <property type="entry name" value="CHROMOSOME-PARTITIONING PROTEIN PARB-RELATED"/>
    <property type="match status" value="1"/>
</dbReference>
<dbReference type="Proteomes" id="UP000326780">
    <property type="component" value="Chromosome"/>
</dbReference>
<dbReference type="GO" id="GO:0007059">
    <property type="term" value="P:chromosome segregation"/>
    <property type="evidence" value="ECO:0007669"/>
    <property type="project" value="TreeGrafter"/>
</dbReference>
<dbReference type="EMBL" id="CP045644">
    <property type="protein sequence ID" value="QFZ87646.1"/>
    <property type="molecule type" value="Genomic_DNA"/>
</dbReference>
<accession>A0A5Q0MDQ7</accession>
<evidence type="ECO:0000259" key="1">
    <source>
        <dbReference type="SMART" id="SM00470"/>
    </source>
</evidence>
<dbReference type="SUPFAM" id="SSF110849">
    <property type="entry name" value="ParB/Sulfiredoxin"/>
    <property type="match status" value="1"/>
</dbReference>